<proteinExistence type="predicted"/>
<evidence type="ECO:0000313" key="2">
    <source>
        <dbReference type="Proteomes" id="UP000886595"/>
    </source>
</evidence>
<accession>A0A8X7UXT9</accession>
<evidence type="ECO:0000313" key="1">
    <source>
        <dbReference type="EMBL" id="KAG2293701.1"/>
    </source>
</evidence>
<dbReference type="OrthoDB" id="10305272at2759"/>
<comment type="caution">
    <text evidence="1">The sequence shown here is derived from an EMBL/GenBank/DDBJ whole genome shotgun (WGS) entry which is preliminary data.</text>
</comment>
<gene>
    <name evidence="1" type="ORF">Bca52824_040370</name>
</gene>
<dbReference type="Proteomes" id="UP000886595">
    <property type="component" value="Unassembled WGS sequence"/>
</dbReference>
<keyword evidence="2" id="KW-1185">Reference proteome</keyword>
<reference evidence="1 2" key="1">
    <citation type="submission" date="2020-02" db="EMBL/GenBank/DDBJ databases">
        <authorList>
            <person name="Ma Q."/>
            <person name="Huang Y."/>
            <person name="Song X."/>
            <person name="Pei D."/>
        </authorList>
    </citation>
    <scope>NUCLEOTIDE SEQUENCE [LARGE SCALE GENOMIC DNA]</scope>
    <source>
        <strain evidence="1">Sxm20200214</strain>
        <tissue evidence="1">Leaf</tissue>
    </source>
</reference>
<protein>
    <submittedName>
        <fullName evidence="1">Uncharacterized protein</fullName>
    </submittedName>
</protein>
<sequence length="95" mass="10895">MVGISESQASHFIIPIPQQILLYFPCRGLTLEAVTHQSNAQPFDEDIQIKFKEPKPNPELEHIEPCPNKQLQEDEPDLTELELQDVELFITSKEP</sequence>
<dbReference type="AlphaFoldDB" id="A0A8X7UXT9"/>
<dbReference type="EMBL" id="JAAMPC010000009">
    <property type="protein sequence ID" value="KAG2293701.1"/>
    <property type="molecule type" value="Genomic_DNA"/>
</dbReference>
<name>A0A8X7UXT9_BRACI</name>
<organism evidence="1 2">
    <name type="scientific">Brassica carinata</name>
    <name type="common">Ethiopian mustard</name>
    <name type="synonym">Abyssinian cabbage</name>
    <dbReference type="NCBI Taxonomy" id="52824"/>
    <lineage>
        <taxon>Eukaryota</taxon>
        <taxon>Viridiplantae</taxon>
        <taxon>Streptophyta</taxon>
        <taxon>Embryophyta</taxon>
        <taxon>Tracheophyta</taxon>
        <taxon>Spermatophyta</taxon>
        <taxon>Magnoliopsida</taxon>
        <taxon>eudicotyledons</taxon>
        <taxon>Gunneridae</taxon>
        <taxon>Pentapetalae</taxon>
        <taxon>rosids</taxon>
        <taxon>malvids</taxon>
        <taxon>Brassicales</taxon>
        <taxon>Brassicaceae</taxon>
        <taxon>Brassiceae</taxon>
        <taxon>Brassica</taxon>
    </lineage>
</organism>